<feature type="transmembrane region" description="Helical" evidence="1">
    <location>
        <begin position="126"/>
        <end position="147"/>
    </location>
</feature>
<keyword evidence="1" id="KW-0812">Transmembrane</keyword>
<protein>
    <submittedName>
        <fullName evidence="2">ABC transporter</fullName>
    </submittedName>
</protein>
<gene>
    <name evidence="2" type="ORF">JE024_07485</name>
</gene>
<feature type="transmembrane region" description="Helical" evidence="1">
    <location>
        <begin position="197"/>
        <end position="218"/>
    </location>
</feature>
<keyword evidence="3" id="KW-1185">Reference proteome</keyword>
<feature type="transmembrane region" description="Helical" evidence="1">
    <location>
        <begin position="18"/>
        <end position="36"/>
    </location>
</feature>
<reference evidence="2 3" key="1">
    <citation type="journal article" date="2016" name="Arch. Microbiol.">
        <title>Streptomyces zhihengii sp. nov., isolated from rhizospheric soil of Psammosilene tunicoides.</title>
        <authorList>
            <person name="Huang M.J."/>
            <person name="Fei J.J."/>
            <person name="Salam N."/>
            <person name="Kim C.J."/>
            <person name="Hozzein W.N."/>
            <person name="Xiao M."/>
            <person name="Huang H.Q."/>
            <person name="Li W.J."/>
        </authorList>
    </citation>
    <scope>NUCLEOTIDE SEQUENCE [LARGE SCALE GENOMIC DNA]</scope>
    <source>
        <strain evidence="2 3">YIM T102</strain>
    </source>
</reference>
<feature type="transmembrane region" description="Helical" evidence="1">
    <location>
        <begin position="159"/>
        <end position="177"/>
    </location>
</feature>
<name>A0ABS2UM42_9ACTN</name>
<accession>A0ABS2UM42</accession>
<evidence type="ECO:0000313" key="2">
    <source>
        <dbReference type="EMBL" id="MBM9618594.1"/>
    </source>
</evidence>
<dbReference type="EMBL" id="JAFEJA010000001">
    <property type="protein sequence ID" value="MBM9618594.1"/>
    <property type="molecule type" value="Genomic_DNA"/>
</dbReference>
<feature type="transmembrane region" description="Helical" evidence="1">
    <location>
        <begin position="83"/>
        <end position="106"/>
    </location>
</feature>
<comment type="caution">
    <text evidence="2">The sequence shown here is derived from an EMBL/GenBank/DDBJ whole genome shotgun (WGS) entry which is preliminary data.</text>
</comment>
<feature type="transmembrane region" description="Helical" evidence="1">
    <location>
        <begin position="42"/>
        <end position="62"/>
    </location>
</feature>
<evidence type="ECO:0000256" key="1">
    <source>
        <dbReference type="SAM" id="Phobius"/>
    </source>
</evidence>
<dbReference type="RefSeq" id="WP_205372851.1">
    <property type="nucleotide sequence ID" value="NZ_JAFEJA010000001.1"/>
</dbReference>
<organism evidence="2 3">
    <name type="scientific">Streptomyces zhihengii</name>
    <dbReference type="NCBI Taxonomy" id="1818004"/>
    <lineage>
        <taxon>Bacteria</taxon>
        <taxon>Bacillati</taxon>
        <taxon>Actinomycetota</taxon>
        <taxon>Actinomycetes</taxon>
        <taxon>Kitasatosporales</taxon>
        <taxon>Streptomycetaceae</taxon>
        <taxon>Streptomyces</taxon>
    </lineage>
</organism>
<keyword evidence="1" id="KW-1133">Transmembrane helix</keyword>
<dbReference type="Proteomes" id="UP000664109">
    <property type="component" value="Unassembled WGS sequence"/>
</dbReference>
<sequence length="230" mass="22197">MTALLVYQELLLLRSQRWLPPVLLYAAFLAVGVQAGSPVLDALGWAAAGLLPATAWLVRVCATQEPAAARHVTAAAAGPARAHLSALLAAAGTAAVLGCAATALVVAVSDLSGADHRAAVPPGQAVAAGLAACAVSVLTGAAAGALCTRPLLHARGWSLVATALAVLSALVTTGSPAKAAVTGLVTGSRTGTAHLPLLPLAAASALACASAALACHLASRRGAAGGPAGD</sequence>
<evidence type="ECO:0000313" key="3">
    <source>
        <dbReference type="Proteomes" id="UP000664109"/>
    </source>
</evidence>
<proteinExistence type="predicted"/>
<keyword evidence="1" id="KW-0472">Membrane</keyword>